<feature type="transmembrane region" description="Helical" evidence="4">
    <location>
        <begin position="275"/>
        <end position="293"/>
    </location>
</feature>
<feature type="transmembrane region" description="Helical" evidence="4">
    <location>
        <begin position="72"/>
        <end position="91"/>
    </location>
</feature>
<comment type="caution">
    <text evidence="6">The sequence shown here is derived from an EMBL/GenBank/DDBJ whole genome shotgun (WGS) entry which is preliminary data.</text>
</comment>
<name>A0A399EH01_9DEIN</name>
<dbReference type="InterPro" id="IPR020846">
    <property type="entry name" value="MFS_dom"/>
</dbReference>
<feature type="transmembrane region" description="Helical" evidence="4">
    <location>
        <begin position="132"/>
        <end position="153"/>
    </location>
</feature>
<evidence type="ECO:0000256" key="1">
    <source>
        <dbReference type="ARBA" id="ARBA00022692"/>
    </source>
</evidence>
<dbReference type="InterPro" id="IPR052952">
    <property type="entry name" value="MFS-Transporter"/>
</dbReference>
<feature type="transmembrane region" description="Helical" evidence="4">
    <location>
        <begin position="35"/>
        <end position="60"/>
    </location>
</feature>
<dbReference type="Gene3D" id="1.20.1250.20">
    <property type="entry name" value="MFS general substrate transporter like domains"/>
    <property type="match status" value="2"/>
</dbReference>
<dbReference type="PROSITE" id="PS50850">
    <property type="entry name" value="MFS"/>
    <property type="match status" value="1"/>
</dbReference>
<dbReference type="GO" id="GO:0022857">
    <property type="term" value="F:transmembrane transporter activity"/>
    <property type="evidence" value="ECO:0007669"/>
    <property type="project" value="InterPro"/>
</dbReference>
<feature type="transmembrane region" description="Helical" evidence="4">
    <location>
        <begin position="97"/>
        <end position="120"/>
    </location>
</feature>
<evidence type="ECO:0000256" key="3">
    <source>
        <dbReference type="ARBA" id="ARBA00023136"/>
    </source>
</evidence>
<evidence type="ECO:0000256" key="4">
    <source>
        <dbReference type="SAM" id="Phobius"/>
    </source>
</evidence>
<evidence type="ECO:0000313" key="7">
    <source>
        <dbReference type="Proteomes" id="UP000265715"/>
    </source>
</evidence>
<accession>A0A399EH01</accession>
<dbReference type="SUPFAM" id="SSF103473">
    <property type="entry name" value="MFS general substrate transporter"/>
    <property type="match status" value="1"/>
</dbReference>
<dbReference type="PANTHER" id="PTHR23527:SF1">
    <property type="entry name" value="BLL3282 PROTEIN"/>
    <property type="match status" value="1"/>
</dbReference>
<proteinExistence type="predicted"/>
<feature type="domain" description="Major facilitator superfamily (MFS) profile" evidence="5">
    <location>
        <begin position="2"/>
        <end position="391"/>
    </location>
</feature>
<dbReference type="EMBL" id="QXDL01000103">
    <property type="protein sequence ID" value="RIH82996.1"/>
    <property type="molecule type" value="Genomic_DNA"/>
</dbReference>
<keyword evidence="3 4" id="KW-0472">Membrane</keyword>
<organism evidence="6 7">
    <name type="scientific">Calidithermus terrae</name>
    <dbReference type="NCBI Taxonomy" id="1408545"/>
    <lineage>
        <taxon>Bacteria</taxon>
        <taxon>Thermotogati</taxon>
        <taxon>Deinococcota</taxon>
        <taxon>Deinococci</taxon>
        <taxon>Thermales</taxon>
        <taxon>Thermaceae</taxon>
        <taxon>Calidithermus</taxon>
    </lineage>
</organism>
<evidence type="ECO:0000259" key="5">
    <source>
        <dbReference type="PROSITE" id="PS50850"/>
    </source>
</evidence>
<evidence type="ECO:0000256" key="2">
    <source>
        <dbReference type="ARBA" id="ARBA00022989"/>
    </source>
</evidence>
<feature type="transmembrane region" description="Helical" evidence="4">
    <location>
        <begin position="207"/>
        <end position="232"/>
    </location>
</feature>
<protein>
    <submittedName>
        <fullName evidence="6">Putative MFS-type transporter</fullName>
    </submittedName>
</protein>
<dbReference type="PANTHER" id="PTHR23527">
    <property type="entry name" value="BLL3282 PROTEIN"/>
    <property type="match status" value="1"/>
</dbReference>
<dbReference type="InterPro" id="IPR036259">
    <property type="entry name" value="MFS_trans_sf"/>
</dbReference>
<evidence type="ECO:0000313" key="6">
    <source>
        <dbReference type="EMBL" id="RIH82996.1"/>
    </source>
</evidence>
<dbReference type="InterPro" id="IPR011701">
    <property type="entry name" value="MFS"/>
</dbReference>
<feature type="transmembrane region" description="Helical" evidence="4">
    <location>
        <begin position="367"/>
        <end position="386"/>
    </location>
</feature>
<keyword evidence="7" id="KW-1185">Reference proteome</keyword>
<sequence>MSPWVVLAAAMTAGAAISAIGFVYPTLTPYLRDDLGLSLTAVGLLNTFIYLGTMLGALPAGWLTDHFGSRRVLILAALTAAGLTVLVPLVAHAQALFLALLVLVGLVVACSTPAGSQAVAQAFPPERRGLVIGLRQMAVPLGGALASGLLVPLAEFLGWRWASVAAGAIAVLAAWATSRLYRENSRPASRPPTGRSGLRRVLRERNIVLAAVAGVTLPTGQFIMITYLILFLRERFGILEVQGAALLTAANLAGALSRVWWSWLSDRLGGRRKPLLLGTVGLAALCALLLSALPVGTPLWLKAGVVVLYGATALGWQGLHFSLLTELSPPGLEGRVVGLGLVFTSLGIACAPPLFGLAVERSGDYTLGWQLLAGVFALGLTLLALVRERRVPSDE</sequence>
<dbReference type="OrthoDB" id="9816041at2"/>
<dbReference type="Proteomes" id="UP000265715">
    <property type="component" value="Unassembled WGS sequence"/>
</dbReference>
<feature type="transmembrane region" description="Helical" evidence="4">
    <location>
        <begin position="244"/>
        <end position="263"/>
    </location>
</feature>
<keyword evidence="2 4" id="KW-1133">Transmembrane helix</keyword>
<feature type="transmembrane region" description="Helical" evidence="4">
    <location>
        <begin position="159"/>
        <end position="181"/>
    </location>
</feature>
<feature type="transmembrane region" description="Helical" evidence="4">
    <location>
        <begin position="336"/>
        <end position="355"/>
    </location>
</feature>
<dbReference type="Pfam" id="PF07690">
    <property type="entry name" value="MFS_1"/>
    <property type="match status" value="1"/>
</dbReference>
<dbReference type="AlphaFoldDB" id="A0A399EH01"/>
<gene>
    <name evidence="6" type="ORF">Mterra_02454</name>
</gene>
<dbReference type="RefSeq" id="WP_119315476.1">
    <property type="nucleotide sequence ID" value="NZ_QXDL01000103.1"/>
</dbReference>
<feature type="transmembrane region" description="Helical" evidence="4">
    <location>
        <begin position="299"/>
        <end position="324"/>
    </location>
</feature>
<reference evidence="6 7" key="1">
    <citation type="submission" date="2018-08" db="EMBL/GenBank/DDBJ databases">
        <title>Meiothermus terrae DSM 26712 genome sequencing project.</title>
        <authorList>
            <person name="Da Costa M.S."/>
            <person name="Albuquerque L."/>
            <person name="Raposo P."/>
            <person name="Froufe H.J.C."/>
            <person name="Barroso C.S."/>
            <person name="Egas C."/>
        </authorList>
    </citation>
    <scope>NUCLEOTIDE SEQUENCE [LARGE SCALE GENOMIC DNA]</scope>
    <source>
        <strain evidence="6 7">DSM 26712</strain>
    </source>
</reference>
<keyword evidence="1 4" id="KW-0812">Transmembrane</keyword>